<dbReference type="Proteomes" id="UP000320333">
    <property type="component" value="Unassembled WGS sequence"/>
</dbReference>
<feature type="compositionally biased region" description="Polar residues" evidence="1">
    <location>
        <begin position="133"/>
        <end position="155"/>
    </location>
</feature>
<feature type="compositionally biased region" description="Polar residues" evidence="1">
    <location>
        <begin position="635"/>
        <end position="648"/>
    </location>
</feature>
<dbReference type="EMBL" id="QEAP01000014">
    <property type="protein sequence ID" value="TPX77804.1"/>
    <property type="molecule type" value="Genomic_DNA"/>
</dbReference>
<feature type="compositionally biased region" description="Polar residues" evidence="1">
    <location>
        <begin position="864"/>
        <end position="875"/>
    </location>
</feature>
<feature type="compositionally biased region" description="Polar residues" evidence="1">
    <location>
        <begin position="268"/>
        <end position="277"/>
    </location>
</feature>
<evidence type="ECO:0000256" key="1">
    <source>
        <dbReference type="SAM" id="MobiDB-lite"/>
    </source>
</evidence>
<feature type="region of interest" description="Disordered" evidence="1">
    <location>
        <begin position="239"/>
        <end position="277"/>
    </location>
</feature>
<name>A0A507FNC3_9FUNG</name>
<feature type="compositionally biased region" description="Polar residues" evidence="1">
    <location>
        <begin position="239"/>
        <end position="260"/>
    </location>
</feature>
<feature type="compositionally biased region" description="Basic and acidic residues" evidence="1">
    <location>
        <begin position="521"/>
        <end position="532"/>
    </location>
</feature>
<dbReference type="AlphaFoldDB" id="A0A507FNC3"/>
<dbReference type="OrthoDB" id="2128595at2759"/>
<feature type="region of interest" description="Disordered" evidence="1">
    <location>
        <begin position="1"/>
        <end position="60"/>
    </location>
</feature>
<feature type="compositionally biased region" description="Polar residues" evidence="1">
    <location>
        <begin position="835"/>
        <end position="850"/>
    </location>
</feature>
<feature type="compositionally biased region" description="Polar residues" evidence="1">
    <location>
        <begin position="13"/>
        <end position="33"/>
    </location>
</feature>
<reference evidence="2 3" key="1">
    <citation type="journal article" date="2019" name="Sci. Rep.">
        <title>Comparative genomics of chytrid fungi reveal insights into the obligate biotrophic and pathogenic lifestyle of Synchytrium endobioticum.</title>
        <authorList>
            <person name="van de Vossenberg B.T.L.H."/>
            <person name="Warris S."/>
            <person name="Nguyen H.D.T."/>
            <person name="van Gent-Pelzer M.P.E."/>
            <person name="Joly D.L."/>
            <person name="van de Geest H.C."/>
            <person name="Bonants P.J.M."/>
            <person name="Smith D.S."/>
            <person name="Levesque C.A."/>
            <person name="van der Lee T.A.J."/>
        </authorList>
    </citation>
    <scope>NUCLEOTIDE SEQUENCE [LARGE SCALE GENOMIC DNA]</scope>
    <source>
        <strain evidence="2 3">CBS 675.73</strain>
    </source>
</reference>
<evidence type="ECO:0000313" key="2">
    <source>
        <dbReference type="EMBL" id="TPX77804.1"/>
    </source>
</evidence>
<feature type="region of interest" description="Disordered" evidence="1">
    <location>
        <begin position="807"/>
        <end position="826"/>
    </location>
</feature>
<feature type="region of interest" description="Disordered" evidence="1">
    <location>
        <begin position="516"/>
        <end position="541"/>
    </location>
</feature>
<proteinExistence type="predicted"/>
<feature type="region of interest" description="Disordered" evidence="1">
    <location>
        <begin position="631"/>
        <end position="660"/>
    </location>
</feature>
<feature type="region of interest" description="Disordered" evidence="1">
    <location>
        <begin position="834"/>
        <end position="877"/>
    </location>
</feature>
<gene>
    <name evidence="2" type="ORF">CcCBS67573_g00947</name>
</gene>
<sequence>MDRAESKSAPLLSRSSRQIATRSLSGKAPSTTEYGPRAPSGGSWGTPVNSSRTGTTTATDRMTRATTAAFRTESQDEIVTKLVDFAEELAIKTWNLMMLGDLGEGRALLASIEEPEVPDFVKIERLAKKSRQKTQPTDAEATSSSRPGTHSTHSHPSADTKRTPNISLIAPHEPLDPPSAKYPESASRRGSKWNVTFSRKESVAADGEKLSGAASVPKIQTDLKDYTRSASVARLSQIKLQQRNTSKTESSGTRTHSVTPGSAKAVSFSPNGRSRSSAIAKMRAKKLKNEIMMQISMHERMERDKHLESVYELLEQKRKEYHDAVALEVMERAAKSKMRRAFAEEQHSINLKRELKRKEQARLDAVNKRHLLMAPFKGKPSRKLQIEKETNFTKSQTNLPASWAGSLISPALAHNPALEGNGGLMPGGGDIANARRKSALYIDPMLMMVRQGSTATLNVSEIPLSRTRTASSFNIPSVSSEAKLEISLTVPNATAVSQNSSSEVFAAVKPGEIGSVPLSATRERDAGSTEKKSKQRTPQRWPIERRSRVKEVLEPVSNIEDNRLKLPALASLDREIITLDKSSVFWDASVAPSANVKWEKHHEKYSVMADAAVRNKQLTVKLLRAVEHGHKRQPSMFNSSDAMTSRTARGSFADTRPNPTHAVLPAPAITTASTLTVAPKITVNANQAILAPFDETVQPPPDSAELVKLRQTILSASRKSSVLSAGIKGATASASTPAATTRTPMKSALKKPEVTVTEVNPKQHIIPIINQGSNETTVLAATIAQPTMDVVEAPVVVVEVLPESVQQPESVEQEAHETGADPSLQNETHALEVELSTTQQRTESVPTPETTAPHDISALPHPEPSSQVETTSEISSSDKKVPLIPIFWEPGTGTVSSRAISSIGGAIAAEEVPPRVVSKKLATVPLKMDDLFSSNESQVLRVAEGQLHRQMKWINTICK</sequence>
<keyword evidence="3" id="KW-1185">Reference proteome</keyword>
<feature type="region of interest" description="Disordered" evidence="1">
    <location>
        <begin position="127"/>
        <end position="193"/>
    </location>
</feature>
<evidence type="ECO:0000313" key="3">
    <source>
        <dbReference type="Proteomes" id="UP000320333"/>
    </source>
</evidence>
<protein>
    <submittedName>
        <fullName evidence="2">Uncharacterized protein</fullName>
    </submittedName>
</protein>
<comment type="caution">
    <text evidence="2">The sequence shown here is derived from an EMBL/GenBank/DDBJ whole genome shotgun (WGS) entry which is preliminary data.</text>
</comment>
<organism evidence="2 3">
    <name type="scientific">Chytriomyces confervae</name>
    <dbReference type="NCBI Taxonomy" id="246404"/>
    <lineage>
        <taxon>Eukaryota</taxon>
        <taxon>Fungi</taxon>
        <taxon>Fungi incertae sedis</taxon>
        <taxon>Chytridiomycota</taxon>
        <taxon>Chytridiomycota incertae sedis</taxon>
        <taxon>Chytridiomycetes</taxon>
        <taxon>Chytridiales</taxon>
        <taxon>Chytriomycetaceae</taxon>
        <taxon>Chytriomyces</taxon>
    </lineage>
</organism>
<accession>A0A507FNC3</accession>